<protein>
    <submittedName>
        <fullName evidence="4">Pre-rRNA-processing protein TSR2</fullName>
    </submittedName>
</protein>
<evidence type="ECO:0000256" key="1">
    <source>
        <dbReference type="ARBA" id="ARBA00006524"/>
    </source>
</evidence>
<dbReference type="AlphaFoldDB" id="A0A6G1GKP7"/>
<dbReference type="GO" id="GO:0006364">
    <property type="term" value="P:rRNA processing"/>
    <property type="evidence" value="ECO:0007669"/>
    <property type="project" value="UniProtKB-KW"/>
</dbReference>
<organism evidence="4 5">
    <name type="scientific">Aulographum hederae CBS 113979</name>
    <dbReference type="NCBI Taxonomy" id="1176131"/>
    <lineage>
        <taxon>Eukaryota</taxon>
        <taxon>Fungi</taxon>
        <taxon>Dikarya</taxon>
        <taxon>Ascomycota</taxon>
        <taxon>Pezizomycotina</taxon>
        <taxon>Dothideomycetes</taxon>
        <taxon>Pleosporomycetidae</taxon>
        <taxon>Aulographales</taxon>
        <taxon>Aulographaceae</taxon>
    </lineage>
</organism>
<feature type="compositionally biased region" description="Acidic residues" evidence="3">
    <location>
        <begin position="149"/>
        <end position="171"/>
    </location>
</feature>
<dbReference type="OrthoDB" id="263560at2759"/>
<proteinExistence type="inferred from homology"/>
<keyword evidence="2" id="KW-0698">rRNA processing</keyword>
<dbReference type="EMBL" id="ML977197">
    <property type="protein sequence ID" value="KAF1981526.1"/>
    <property type="molecule type" value="Genomic_DNA"/>
</dbReference>
<sequence length="199" mass="22085">MASQAQSGPTPTAAVTKSRPTPEDMADEFEQGLALLLSFWPPLVTAVQNNWGGGDSADKRDWLGGVLLDEFQTRSNVDKDYIEDLLLQVMEDEFYVVLEDDSEAQLAGELCALWRETGRGEFERVRALEERDRVRREKGGQSAVQAMEEGSDEDEDSEDGEDEDGDIDMDDAPALVPKAKVEPEVDEDGFTKVVGKKKR</sequence>
<name>A0A6G1GKP7_9PEZI</name>
<evidence type="ECO:0000256" key="3">
    <source>
        <dbReference type="SAM" id="MobiDB-lite"/>
    </source>
</evidence>
<feature type="region of interest" description="Disordered" evidence="3">
    <location>
        <begin position="133"/>
        <end position="199"/>
    </location>
</feature>
<dbReference type="Pfam" id="PF10273">
    <property type="entry name" value="WGG"/>
    <property type="match status" value="1"/>
</dbReference>
<evidence type="ECO:0000313" key="4">
    <source>
        <dbReference type="EMBL" id="KAF1981526.1"/>
    </source>
</evidence>
<comment type="similarity">
    <text evidence="1">Belongs to the TSR2 family.</text>
</comment>
<feature type="compositionally biased region" description="Polar residues" evidence="3">
    <location>
        <begin position="1"/>
        <end position="19"/>
    </location>
</feature>
<reference evidence="4" key="1">
    <citation type="journal article" date="2020" name="Stud. Mycol.">
        <title>101 Dothideomycetes genomes: a test case for predicting lifestyles and emergence of pathogens.</title>
        <authorList>
            <person name="Haridas S."/>
            <person name="Albert R."/>
            <person name="Binder M."/>
            <person name="Bloem J."/>
            <person name="Labutti K."/>
            <person name="Salamov A."/>
            <person name="Andreopoulos B."/>
            <person name="Baker S."/>
            <person name="Barry K."/>
            <person name="Bills G."/>
            <person name="Bluhm B."/>
            <person name="Cannon C."/>
            <person name="Castanera R."/>
            <person name="Culley D."/>
            <person name="Daum C."/>
            <person name="Ezra D."/>
            <person name="Gonzalez J."/>
            <person name="Henrissat B."/>
            <person name="Kuo A."/>
            <person name="Liang C."/>
            <person name="Lipzen A."/>
            <person name="Lutzoni F."/>
            <person name="Magnuson J."/>
            <person name="Mondo S."/>
            <person name="Nolan M."/>
            <person name="Ohm R."/>
            <person name="Pangilinan J."/>
            <person name="Park H.-J."/>
            <person name="Ramirez L."/>
            <person name="Alfaro M."/>
            <person name="Sun H."/>
            <person name="Tritt A."/>
            <person name="Yoshinaga Y."/>
            <person name="Zwiers L.-H."/>
            <person name="Turgeon B."/>
            <person name="Goodwin S."/>
            <person name="Spatafora J."/>
            <person name="Crous P."/>
            <person name="Grigoriev I."/>
        </authorList>
    </citation>
    <scope>NUCLEOTIDE SEQUENCE</scope>
    <source>
        <strain evidence="4">CBS 113979</strain>
    </source>
</reference>
<evidence type="ECO:0000256" key="2">
    <source>
        <dbReference type="ARBA" id="ARBA00022552"/>
    </source>
</evidence>
<dbReference type="Proteomes" id="UP000800041">
    <property type="component" value="Unassembled WGS sequence"/>
</dbReference>
<dbReference type="PANTHER" id="PTHR21250">
    <property type="entry name" value="PRE-RRNA-PROCESSING PROTEIN TSR2 HOMOLOG"/>
    <property type="match status" value="1"/>
</dbReference>
<accession>A0A6G1GKP7</accession>
<feature type="region of interest" description="Disordered" evidence="3">
    <location>
        <begin position="1"/>
        <end position="24"/>
    </location>
</feature>
<keyword evidence="5" id="KW-1185">Reference proteome</keyword>
<dbReference type="InterPro" id="IPR019398">
    <property type="entry name" value="Pre-rRNA_process_TSR2"/>
</dbReference>
<gene>
    <name evidence="4" type="ORF">K402DRAFT_364486</name>
</gene>
<evidence type="ECO:0000313" key="5">
    <source>
        <dbReference type="Proteomes" id="UP000800041"/>
    </source>
</evidence>